<keyword evidence="1" id="KW-0175">Coiled coil</keyword>
<evidence type="ECO:0008006" key="4">
    <source>
        <dbReference type="Google" id="ProtNLM"/>
    </source>
</evidence>
<comment type="caution">
    <text evidence="2">The sequence shown here is derived from an EMBL/GenBank/DDBJ whole genome shotgun (WGS) entry which is preliminary data.</text>
</comment>
<gene>
    <name evidence="2" type="ORF">OMM_04576</name>
</gene>
<organism evidence="2 3">
    <name type="scientific">Candidatus Magnetoglobus multicellularis str. Araruama</name>
    <dbReference type="NCBI Taxonomy" id="890399"/>
    <lineage>
        <taxon>Bacteria</taxon>
        <taxon>Pseudomonadati</taxon>
        <taxon>Thermodesulfobacteriota</taxon>
        <taxon>Desulfobacteria</taxon>
        <taxon>Desulfobacterales</taxon>
        <taxon>Desulfobacteraceae</taxon>
        <taxon>Candidatus Magnetoglobus</taxon>
    </lineage>
</organism>
<protein>
    <recommendedName>
        <fullName evidence="4">Transposase</fullName>
    </recommendedName>
</protein>
<name>A0A1V1P0S2_9BACT</name>
<dbReference type="SUPFAM" id="SSF46689">
    <property type="entry name" value="Homeodomain-like"/>
    <property type="match status" value="1"/>
</dbReference>
<proteinExistence type="predicted"/>
<evidence type="ECO:0000313" key="3">
    <source>
        <dbReference type="Proteomes" id="UP000189670"/>
    </source>
</evidence>
<evidence type="ECO:0000313" key="2">
    <source>
        <dbReference type="EMBL" id="ETR68420.1"/>
    </source>
</evidence>
<feature type="coiled-coil region" evidence="1">
    <location>
        <begin position="545"/>
        <end position="572"/>
    </location>
</feature>
<accession>A0A1V1P0S2</accession>
<sequence>MDSNKTTTILDWIGRIESSTLSISKFFDLYDTPFSKSQYYIYKQRLKETDISYFKDRRCLGGNRKITYEQEAFIKGCFKINSDISLEYLQKALKDDFDCEVSLSSISRALTRIAPERTRKAGGRPKTNKKNVVQNALGGFELIIALAYHLKWPQRTADVICMDIDALTKSERFELNSSLVDKKGKNKNGQFTERYNKRKDLRKNRFAPISDKRQTKNWHSMNIIKDRYATIMRKGLAILSLPIVTNNGQVRNVNLPQGQTLEHFCGFNYKQSSITKFLAELKYLGVSTNLLQDLPVFWRQCWGDTLKDSMIGPLLCYYIDGNTKALWSSKRVKQNKVTMLGRVMGCLEQVFIHDGLGHPIYFETYSGHGPTGEYILELFEKIENVIMEVPDSRTKVIRAIVMDGANNSVKCLRAFASQEKFYYITTLDNNQWNDRRVRSRSYPVRYRYGDATLRDLDIELEDSKEKGYFISVRAIKIDWDNEKRTVLLTNLSRNIVDASEVVFSYFRRWPAQELPFRYDKATVSLSRVAGYGRKKVENLGQREKQNKLALKIATLKEQLKDLIDKINVHENAIINLIPKERRLRAKTKIVEGKRIVPDEISDEFIRCGEKIRYHQRAIKEIEKSHEKEFKTYTKKQREWLRLQGKEYDYAVDVELDQILTYFRASLAHLLAYFIKYYIGGEKKISMVALLHRVIHLHATIEETQDVRNILLQDNHQDPTMMNELRHAIKKLNASKIRGPRGKIMFFSLS</sequence>
<evidence type="ECO:0000256" key="1">
    <source>
        <dbReference type="SAM" id="Coils"/>
    </source>
</evidence>
<dbReference type="AlphaFoldDB" id="A0A1V1P0S2"/>
<dbReference type="InterPro" id="IPR009057">
    <property type="entry name" value="Homeodomain-like_sf"/>
</dbReference>
<dbReference type="EMBL" id="ATBP01000959">
    <property type="protein sequence ID" value="ETR68420.1"/>
    <property type="molecule type" value="Genomic_DNA"/>
</dbReference>
<dbReference type="Proteomes" id="UP000189670">
    <property type="component" value="Unassembled WGS sequence"/>
</dbReference>
<reference evidence="3" key="1">
    <citation type="submission" date="2012-11" db="EMBL/GenBank/DDBJ databases">
        <authorList>
            <person name="Lucero-Rivera Y.E."/>
            <person name="Tovar-Ramirez D."/>
        </authorList>
    </citation>
    <scope>NUCLEOTIDE SEQUENCE [LARGE SCALE GENOMIC DNA]</scope>
    <source>
        <strain evidence="3">Araruama</strain>
    </source>
</reference>